<evidence type="ECO:0000256" key="2">
    <source>
        <dbReference type="ARBA" id="ARBA00022898"/>
    </source>
</evidence>
<dbReference type="InterPro" id="IPR015421">
    <property type="entry name" value="PyrdxlP-dep_Trfase_major"/>
</dbReference>
<sequence length="485" mass="54013">MNKAGNHLQQRYLEAFTTRYNERTKKSKQLAQTYRPIITSNMGPVGFSLSCKEMCYPITAKRSLGSRIWDVDGNEYIDFMMGLGVNLFGHNPPFIQAALKEQLEKGIQIGPQSELTGEVGELICELTGMERVAFSNTGTEAVMAAIRLARTATGRNKIVLFSGSYHGHFDGTLVEVETIDGIPHTVPITSGIPQNIVEDYLVLDYGNPQSLDAIRANKHELAAVLVEPVQSRRPDLQPKDFLLQLRQLTKELGIALIFDEVITGFRVHPGGAQAWFGVEADIATYGKIVGGGMPIGIIAGKATYMDRIDGGMWNYGDASQPQVETTYFAGTFRRHPLAMAAALAVLKHLKMQGSQLQQQLNQRMSQLVETLNAYFEEEEVPLRLRNFSSWFSPAFLENFSLLEYATPSELRELLYYHLLDKGVMLGGPGGYLSTAHTDEDINYIIQAFKDSVRELRKGGFLPPIAPQNLVKEFSLETREQIADVR</sequence>
<evidence type="ECO:0000256" key="3">
    <source>
        <dbReference type="RuleBase" id="RU003560"/>
    </source>
</evidence>
<dbReference type="STRING" id="63737.Npun_R3446"/>
<evidence type="ECO:0000256" key="1">
    <source>
        <dbReference type="ARBA" id="ARBA00001933"/>
    </source>
</evidence>
<dbReference type="EMBL" id="CP001037">
    <property type="protein sequence ID" value="ACC81855.1"/>
    <property type="molecule type" value="Genomic_DNA"/>
</dbReference>
<evidence type="ECO:0000313" key="5">
    <source>
        <dbReference type="Proteomes" id="UP000001191"/>
    </source>
</evidence>
<dbReference type="GO" id="GO:0042286">
    <property type="term" value="F:glutamate-1-semialdehyde 2,1-aminomutase activity"/>
    <property type="evidence" value="ECO:0007669"/>
    <property type="project" value="UniProtKB-EC"/>
</dbReference>
<dbReference type="EnsemblBacteria" id="ACC81855">
    <property type="protein sequence ID" value="ACC81855"/>
    <property type="gene ID" value="Npun_R3446"/>
</dbReference>
<organism evidence="4 5">
    <name type="scientific">Nostoc punctiforme (strain ATCC 29133 / PCC 73102)</name>
    <dbReference type="NCBI Taxonomy" id="63737"/>
    <lineage>
        <taxon>Bacteria</taxon>
        <taxon>Bacillati</taxon>
        <taxon>Cyanobacteriota</taxon>
        <taxon>Cyanophyceae</taxon>
        <taxon>Nostocales</taxon>
        <taxon>Nostocaceae</taxon>
        <taxon>Nostoc</taxon>
    </lineage>
</organism>
<dbReference type="HOGENOM" id="CLU_016922_1_5_3"/>
<dbReference type="Proteomes" id="UP000001191">
    <property type="component" value="Chromosome"/>
</dbReference>
<proteinExistence type="inferred from homology"/>
<keyword evidence="2 3" id="KW-0663">Pyridoxal phosphate</keyword>
<comment type="similarity">
    <text evidence="3">Belongs to the class-III pyridoxal-phosphate-dependent aminotransferase family.</text>
</comment>
<keyword evidence="4" id="KW-0032">Aminotransferase</keyword>
<dbReference type="PhylomeDB" id="B2J104"/>
<dbReference type="PROSITE" id="PS00600">
    <property type="entry name" value="AA_TRANSFER_CLASS_3"/>
    <property type="match status" value="1"/>
</dbReference>
<dbReference type="Gene3D" id="3.90.1150.10">
    <property type="entry name" value="Aspartate Aminotransferase, domain 1"/>
    <property type="match status" value="1"/>
</dbReference>
<name>B2J104_NOSP7</name>
<dbReference type="InterPro" id="IPR015424">
    <property type="entry name" value="PyrdxlP-dep_Trfase"/>
</dbReference>
<dbReference type="PANTHER" id="PTHR43713">
    <property type="entry name" value="GLUTAMATE-1-SEMIALDEHYDE 2,1-AMINOMUTASE"/>
    <property type="match status" value="1"/>
</dbReference>
<dbReference type="InterPro" id="IPR049704">
    <property type="entry name" value="Aminotrans_3_PPA_site"/>
</dbReference>
<dbReference type="RefSeq" id="WP_012409829.1">
    <property type="nucleotide sequence ID" value="NC_010628.1"/>
</dbReference>
<dbReference type="CDD" id="cd00610">
    <property type="entry name" value="OAT_like"/>
    <property type="match status" value="1"/>
</dbReference>
<dbReference type="AlphaFoldDB" id="B2J104"/>
<dbReference type="PANTHER" id="PTHR43713:SF3">
    <property type="entry name" value="GLUTAMATE-1-SEMIALDEHYDE 2,1-AMINOMUTASE 1, CHLOROPLASTIC-RELATED"/>
    <property type="match status" value="1"/>
</dbReference>
<dbReference type="InterPro" id="IPR005814">
    <property type="entry name" value="Aminotrans_3"/>
</dbReference>
<dbReference type="InterPro" id="IPR015422">
    <property type="entry name" value="PyrdxlP-dep_Trfase_small"/>
</dbReference>
<dbReference type="SUPFAM" id="SSF53383">
    <property type="entry name" value="PLP-dependent transferases"/>
    <property type="match status" value="1"/>
</dbReference>
<dbReference type="GO" id="GO:0030170">
    <property type="term" value="F:pyridoxal phosphate binding"/>
    <property type="evidence" value="ECO:0007669"/>
    <property type="project" value="InterPro"/>
</dbReference>
<accession>B2J104</accession>
<evidence type="ECO:0000313" key="4">
    <source>
        <dbReference type="EMBL" id="ACC81855.1"/>
    </source>
</evidence>
<keyword evidence="4" id="KW-0413">Isomerase</keyword>
<dbReference type="Gene3D" id="3.40.640.10">
    <property type="entry name" value="Type I PLP-dependent aspartate aminotransferase-like (Major domain)"/>
    <property type="match status" value="1"/>
</dbReference>
<gene>
    <name evidence="4" type="ordered locus">Npun_R3446</name>
</gene>
<dbReference type="eggNOG" id="COG0001">
    <property type="taxonomic scope" value="Bacteria"/>
</dbReference>
<comment type="cofactor">
    <cofactor evidence="1">
        <name>pyridoxal 5'-phosphate</name>
        <dbReference type="ChEBI" id="CHEBI:597326"/>
    </cofactor>
</comment>
<keyword evidence="5" id="KW-1185">Reference proteome</keyword>
<dbReference type="EC" id="5.4.3.8" evidence="4"/>
<dbReference type="OrthoDB" id="9807885at2"/>
<keyword evidence="4" id="KW-0808">Transferase</keyword>
<reference evidence="4 5" key="2">
    <citation type="journal article" date="2013" name="Plant Physiol.">
        <title>A Nostoc punctiforme Sugar Transporter Necessary to Establish a Cyanobacterium-Plant Symbiosis.</title>
        <authorList>
            <person name="Ekman M."/>
            <person name="Picossi S."/>
            <person name="Campbell E.L."/>
            <person name="Meeks J.C."/>
            <person name="Flores E."/>
        </authorList>
    </citation>
    <scope>NUCLEOTIDE SEQUENCE [LARGE SCALE GENOMIC DNA]</scope>
    <source>
        <strain evidence="5">ATCC 29133 / PCC 73102</strain>
    </source>
</reference>
<dbReference type="Pfam" id="PF00202">
    <property type="entry name" value="Aminotran_3"/>
    <property type="match status" value="1"/>
</dbReference>
<reference evidence="5" key="1">
    <citation type="submission" date="2008-04" db="EMBL/GenBank/DDBJ databases">
        <title>Complete sequence of chromosome of Nostoc punctiforme ATCC 29133.</title>
        <authorList>
            <consortium name="US DOE Joint Genome Institute"/>
            <person name="Copeland A."/>
            <person name="Lucas S."/>
            <person name="Lapidus A."/>
            <person name="Glavina del Rio T."/>
            <person name="Dalin E."/>
            <person name="Tice H."/>
            <person name="Pitluck S."/>
            <person name="Chain P."/>
            <person name="Malfatti S."/>
            <person name="Shin M."/>
            <person name="Vergez L."/>
            <person name="Schmutz J."/>
            <person name="Larimer F."/>
            <person name="Land M."/>
            <person name="Hauser L."/>
            <person name="Kyrpides N."/>
            <person name="Kim E."/>
            <person name="Meeks J.C."/>
            <person name="Elhai J."/>
            <person name="Campbell E.L."/>
            <person name="Thiel T."/>
            <person name="Longmire J."/>
            <person name="Potts M."/>
            <person name="Atlas R."/>
        </authorList>
    </citation>
    <scope>NUCLEOTIDE SEQUENCE [LARGE SCALE GENOMIC DNA]</scope>
    <source>
        <strain evidence="5">ATCC 29133 / PCC 73102</strain>
    </source>
</reference>
<protein>
    <submittedName>
        <fullName evidence="4">Aminotransferase class-III</fullName>
        <ecNumber evidence="4">5.4.3.8</ecNumber>
    </submittedName>
</protein>
<dbReference type="KEGG" id="npu:Npun_R3446"/>
<dbReference type="GO" id="GO:0008483">
    <property type="term" value="F:transaminase activity"/>
    <property type="evidence" value="ECO:0007669"/>
    <property type="project" value="UniProtKB-KW"/>
</dbReference>